<dbReference type="OMA" id="EWDLYEP"/>
<evidence type="ECO:0008006" key="8">
    <source>
        <dbReference type="Google" id="ProtNLM"/>
    </source>
</evidence>
<dbReference type="GO" id="GO:0006338">
    <property type="term" value="P:chromatin remodeling"/>
    <property type="evidence" value="ECO:0007669"/>
    <property type="project" value="InterPro"/>
</dbReference>
<comment type="similarity">
    <text evidence="2">Belongs to the SNF5 family.</text>
</comment>
<evidence type="ECO:0000256" key="5">
    <source>
        <dbReference type="ARBA" id="ARBA00023242"/>
    </source>
</evidence>
<dbReference type="Pfam" id="PF04855">
    <property type="entry name" value="SNF5"/>
    <property type="match status" value="2"/>
</dbReference>
<evidence type="ECO:0000256" key="4">
    <source>
        <dbReference type="ARBA" id="ARBA00023163"/>
    </source>
</evidence>
<dbReference type="PANTHER" id="PTHR10019">
    <property type="entry name" value="SNF5"/>
    <property type="match status" value="1"/>
</dbReference>
<keyword evidence="5" id="KW-0539">Nucleus</keyword>
<keyword evidence="7" id="KW-1185">Reference proteome</keyword>
<protein>
    <recommendedName>
        <fullName evidence="8">Chromatin structure-remodeling complex protein BSH</fullName>
    </recommendedName>
</protein>
<evidence type="ECO:0000256" key="3">
    <source>
        <dbReference type="ARBA" id="ARBA00023015"/>
    </source>
</evidence>
<dbReference type="GO" id="GO:0000228">
    <property type="term" value="C:nuclear chromosome"/>
    <property type="evidence" value="ECO:0007669"/>
    <property type="project" value="InterPro"/>
</dbReference>
<dbReference type="EMBL" id="CM035425">
    <property type="protein sequence ID" value="KAH7330971.1"/>
    <property type="molecule type" value="Genomic_DNA"/>
</dbReference>
<dbReference type="Proteomes" id="UP000825935">
    <property type="component" value="Chromosome 20"/>
</dbReference>
<dbReference type="InterPro" id="IPR006939">
    <property type="entry name" value="SNF5"/>
</dbReference>
<evidence type="ECO:0000313" key="6">
    <source>
        <dbReference type="EMBL" id="KAH7330971.1"/>
    </source>
</evidence>
<evidence type="ECO:0000313" key="7">
    <source>
        <dbReference type="Proteomes" id="UP000825935"/>
    </source>
</evidence>
<gene>
    <name evidence="6" type="ORF">KP509_20G010600</name>
</gene>
<comment type="caution">
    <text evidence="6">The sequence shown here is derived from an EMBL/GenBank/DDBJ whole genome shotgun (WGS) entry which is preliminary data.</text>
</comment>
<name>A0A8T2SET6_CERRI</name>
<keyword evidence="3" id="KW-0805">Transcription regulation</keyword>
<keyword evidence="4" id="KW-0804">Transcription</keyword>
<organism evidence="6 7">
    <name type="scientific">Ceratopteris richardii</name>
    <name type="common">Triangle waterfern</name>
    <dbReference type="NCBI Taxonomy" id="49495"/>
    <lineage>
        <taxon>Eukaryota</taxon>
        <taxon>Viridiplantae</taxon>
        <taxon>Streptophyta</taxon>
        <taxon>Embryophyta</taxon>
        <taxon>Tracheophyta</taxon>
        <taxon>Polypodiopsida</taxon>
        <taxon>Polypodiidae</taxon>
        <taxon>Polypodiales</taxon>
        <taxon>Pteridineae</taxon>
        <taxon>Pteridaceae</taxon>
        <taxon>Parkerioideae</taxon>
        <taxon>Ceratopteris</taxon>
    </lineage>
</organism>
<evidence type="ECO:0000256" key="1">
    <source>
        <dbReference type="ARBA" id="ARBA00004123"/>
    </source>
</evidence>
<sequence>MKGGTHHGGTNKSTSVKFRMPTAENLIPIRIDVEYEGQRFKDTFTWNPNESEAEITTFAKRTVKDLNLAVAFIPLITQSIQAQVNEFRSYEGLDMILGERVHCLKLDLRVNSTIIRDQFLWDLGNFDSDPEEFARCLCKDLELEDPEVGPAVAFAIREQLYELAVLSVSSGRETRISKKSRREWALDFSQSSKAVSAFELMKRTSSKSSAVRKRNEWDFFEPIVEILTREEVEALEAREERNARIKRRQEDKDDLYVNRYSRER</sequence>
<proteinExistence type="inferred from homology"/>
<accession>A0A8T2SET6</accession>
<reference evidence="6" key="1">
    <citation type="submission" date="2021-08" db="EMBL/GenBank/DDBJ databases">
        <title>WGS assembly of Ceratopteris richardii.</title>
        <authorList>
            <person name="Marchant D.B."/>
            <person name="Chen G."/>
            <person name="Jenkins J."/>
            <person name="Shu S."/>
            <person name="Leebens-Mack J."/>
            <person name="Grimwood J."/>
            <person name="Schmutz J."/>
            <person name="Soltis P."/>
            <person name="Soltis D."/>
            <person name="Chen Z.-H."/>
        </authorList>
    </citation>
    <scope>NUCLEOTIDE SEQUENCE</scope>
    <source>
        <strain evidence="6">Whitten #5841</strain>
        <tissue evidence="6">Leaf</tissue>
    </source>
</reference>
<evidence type="ECO:0000256" key="2">
    <source>
        <dbReference type="ARBA" id="ARBA00010239"/>
    </source>
</evidence>
<dbReference type="OrthoDB" id="515064at2759"/>
<comment type="subcellular location">
    <subcellularLocation>
        <location evidence="1">Nucleus</location>
    </subcellularLocation>
</comment>
<dbReference type="AlphaFoldDB" id="A0A8T2SET6"/>